<evidence type="ECO:0000259" key="1">
    <source>
        <dbReference type="Pfam" id="PF00534"/>
    </source>
</evidence>
<feature type="domain" description="Glycosyl transferase family 1" evidence="1">
    <location>
        <begin position="219"/>
        <end position="334"/>
    </location>
</feature>
<dbReference type="Pfam" id="PF00534">
    <property type="entry name" value="Glycos_transf_1"/>
    <property type="match status" value="1"/>
</dbReference>
<dbReference type="EMBL" id="JADIMG010000085">
    <property type="protein sequence ID" value="MBO8460468.1"/>
    <property type="molecule type" value="Genomic_DNA"/>
</dbReference>
<reference evidence="3" key="2">
    <citation type="journal article" date="2021" name="PeerJ">
        <title>Extensive microbial diversity within the chicken gut microbiome revealed by metagenomics and culture.</title>
        <authorList>
            <person name="Gilroy R."/>
            <person name="Ravi A."/>
            <person name="Getino M."/>
            <person name="Pursley I."/>
            <person name="Horton D.L."/>
            <person name="Alikhan N.F."/>
            <person name="Baker D."/>
            <person name="Gharbi K."/>
            <person name="Hall N."/>
            <person name="Watson M."/>
            <person name="Adriaenssens E.M."/>
            <person name="Foster-Nyarko E."/>
            <person name="Jarju S."/>
            <person name="Secka A."/>
            <person name="Antonio M."/>
            <person name="Oren A."/>
            <person name="Chaudhuri R.R."/>
            <person name="La Ragione R."/>
            <person name="Hildebrand F."/>
            <person name="Pallen M.J."/>
        </authorList>
    </citation>
    <scope>NUCLEOTIDE SEQUENCE</scope>
    <source>
        <strain evidence="3">G3-3990</strain>
    </source>
</reference>
<protein>
    <submittedName>
        <fullName evidence="3">Glycosyltransferase family 4 protein</fullName>
    </submittedName>
</protein>
<dbReference type="SUPFAM" id="SSF53756">
    <property type="entry name" value="UDP-Glycosyltransferase/glycogen phosphorylase"/>
    <property type="match status" value="1"/>
</dbReference>
<proteinExistence type="predicted"/>
<comment type="caution">
    <text evidence="3">The sequence shown here is derived from an EMBL/GenBank/DDBJ whole genome shotgun (WGS) entry which is preliminary data.</text>
</comment>
<dbReference type="PANTHER" id="PTHR12526">
    <property type="entry name" value="GLYCOSYLTRANSFERASE"/>
    <property type="match status" value="1"/>
</dbReference>
<dbReference type="Pfam" id="PF13439">
    <property type="entry name" value="Glyco_transf_4"/>
    <property type="match status" value="1"/>
</dbReference>
<dbReference type="PANTHER" id="PTHR12526:SF630">
    <property type="entry name" value="GLYCOSYLTRANSFERASE"/>
    <property type="match status" value="1"/>
</dbReference>
<name>A0A9D9HV77_9BACT</name>
<dbReference type="InterPro" id="IPR028098">
    <property type="entry name" value="Glyco_trans_4-like_N"/>
</dbReference>
<dbReference type="Gene3D" id="3.40.50.2000">
    <property type="entry name" value="Glycogen Phosphorylase B"/>
    <property type="match status" value="2"/>
</dbReference>
<organism evidence="3 4">
    <name type="scientific">Candidatus Gallipaludibacter merdavium</name>
    <dbReference type="NCBI Taxonomy" id="2840839"/>
    <lineage>
        <taxon>Bacteria</taxon>
        <taxon>Pseudomonadati</taxon>
        <taxon>Bacteroidota</taxon>
        <taxon>Bacteroidia</taxon>
        <taxon>Bacteroidales</taxon>
        <taxon>Candidatus Gallipaludibacter</taxon>
    </lineage>
</organism>
<dbReference type="AlphaFoldDB" id="A0A9D9HV77"/>
<evidence type="ECO:0000313" key="4">
    <source>
        <dbReference type="Proteomes" id="UP000823641"/>
    </source>
</evidence>
<reference evidence="3" key="1">
    <citation type="submission" date="2020-10" db="EMBL/GenBank/DDBJ databases">
        <authorList>
            <person name="Gilroy R."/>
        </authorList>
    </citation>
    <scope>NUCLEOTIDE SEQUENCE</scope>
    <source>
        <strain evidence="3">G3-3990</strain>
    </source>
</reference>
<accession>A0A9D9HV77</accession>
<feature type="domain" description="Glycosyltransferase subfamily 4-like N-terminal" evidence="2">
    <location>
        <begin position="16"/>
        <end position="207"/>
    </location>
</feature>
<evidence type="ECO:0000259" key="2">
    <source>
        <dbReference type="Pfam" id="PF13439"/>
    </source>
</evidence>
<dbReference type="InterPro" id="IPR001296">
    <property type="entry name" value="Glyco_trans_1"/>
</dbReference>
<sequence length="392" mass="44574">MKICIVCTLYPPYILGGAEISTALLAQGLVRSGHEVTVITTGQTDSKEIIEGVMVYRLKNKNIYWRYPQRDKPLAKKMLWHFFDIYNMGYQKSLQSLLSMLKPDIIHTGNLCGLSCVVWDVANQQHIPIIHTLRDYYLLCPQQTMIKGTQSCQSQCLVCKSYSVIKKIMSQKVDAVVGISHFILNHHLKFGYFKNARLTCVIPNSIKPHNMLQQTLGIKDIGYIGRLSPEKGIELMIEAFINSNKGANKLRIAGTGNKKYVNFLQKKYNNKNIVFCGKCNPTDFFQTIGLLIVPSLWNEPFGRVVIEAYSACIPVLMASNGGLAELAEQGISEIFSTDSTIQLTNLLDKYFNGTLQFDYTRFQQVIMQYSESNVTKSYIELYKKIIDSYRYE</sequence>
<gene>
    <name evidence="3" type="ORF">IAA73_09070</name>
</gene>
<dbReference type="Proteomes" id="UP000823641">
    <property type="component" value="Unassembled WGS sequence"/>
</dbReference>
<dbReference type="CDD" id="cd03823">
    <property type="entry name" value="GT4_ExpE7-like"/>
    <property type="match status" value="1"/>
</dbReference>
<evidence type="ECO:0000313" key="3">
    <source>
        <dbReference type="EMBL" id="MBO8460468.1"/>
    </source>
</evidence>
<dbReference type="GO" id="GO:0016757">
    <property type="term" value="F:glycosyltransferase activity"/>
    <property type="evidence" value="ECO:0007669"/>
    <property type="project" value="InterPro"/>
</dbReference>